<comment type="caution">
    <text evidence="4">The sequence shown here is derived from an EMBL/GenBank/DDBJ whole genome shotgun (WGS) entry which is preliminary data.</text>
</comment>
<dbReference type="Proteomes" id="UP000279994">
    <property type="component" value="Unassembled WGS sequence"/>
</dbReference>
<dbReference type="InterPro" id="IPR050832">
    <property type="entry name" value="Bact_Acetyltransf"/>
</dbReference>
<dbReference type="AlphaFoldDB" id="A0A3N0GKM6"/>
<dbReference type="Pfam" id="PF00583">
    <property type="entry name" value="Acetyltransf_1"/>
    <property type="match status" value="1"/>
</dbReference>
<evidence type="ECO:0000256" key="1">
    <source>
        <dbReference type="ARBA" id="ARBA00022679"/>
    </source>
</evidence>
<accession>A0A3N0GKM6</accession>
<dbReference type="SUPFAM" id="SSF55729">
    <property type="entry name" value="Acyl-CoA N-acyltransferases (Nat)"/>
    <property type="match status" value="1"/>
</dbReference>
<feature type="domain" description="N-acetyltransferase" evidence="3">
    <location>
        <begin position="12"/>
        <end position="193"/>
    </location>
</feature>
<reference evidence="4 5" key="1">
    <citation type="submission" date="2018-11" db="EMBL/GenBank/DDBJ databases">
        <authorList>
            <person name="Li F."/>
        </authorList>
    </citation>
    <scope>NUCLEOTIDE SEQUENCE [LARGE SCALE GENOMIC DNA]</scope>
    <source>
        <strain evidence="4 5">Gsoil 818</strain>
    </source>
</reference>
<proteinExistence type="predicted"/>
<sequence length="193" mass="20568">MSVSPAGPASRCRVRPATAADAAALAEVAAATFVLACPPGMPPESVAAFVAENLTAERFVEYVEDTGRAVLVAEEDAEEGAASGTRAVGYAMLVHGEPYDENARAVVRHRPTTELSKIYVLPDAHGGGVARALLDAALVAAREVGAAGIWLGTNQANVRAQRFYLKSGFERIGTKRFWVGDHWEDDFVFERPL</sequence>
<keyword evidence="2" id="KW-0012">Acyltransferase</keyword>
<dbReference type="EMBL" id="RJSF01000044">
    <property type="protein sequence ID" value="RNM12756.1"/>
    <property type="molecule type" value="Genomic_DNA"/>
</dbReference>
<dbReference type="PROSITE" id="PS51186">
    <property type="entry name" value="GNAT"/>
    <property type="match status" value="1"/>
</dbReference>
<evidence type="ECO:0000256" key="2">
    <source>
        <dbReference type="ARBA" id="ARBA00023315"/>
    </source>
</evidence>
<evidence type="ECO:0000313" key="4">
    <source>
        <dbReference type="EMBL" id="RNM12756.1"/>
    </source>
</evidence>
<gene>
    <name evidence="4" type="ORF">EFL26_19440</name>
</gene>
<protein>
    <submittedName>
        <fullName evidence="4">GNAT family N-acetyltransferase</fullName>
    </submittedName>
</protein>
<evidence type="ECO:0000259" key="3">
    <source>
        <dbReference type="PROSITE" id="PS51186"/>
    </source>
</evidence>
<name>A0A3N0GKM6_9ACTN</name>
<dbReference type="InterPro" id="IPR016181">
    <property type="entry name" value="Acyl_CoA_acyltransferase"/>
</dbReference>
<dbReference type="PANTHER" id="PTHR43877">
    <property type="entry name" value="AMINOALKYLPHOSPHONATE N-ACETYLTRANSFERASE-RELATED-RELATED"/>
    <property type="match status" value="1"/>
</dbReference>
<keyword evidence="5" id="KW-1185">Reference proteome</keyword>
<dbReference type="GO" id="GO:0016747">
    <property type="term" value="F:acyltransferase activity, transferring groups other than amino-acyl groups"/>
    <property type="evidence" value="ECO:0007669"/>
    <property type="project" value="InterPro"/>
</dbReference>
<dbReference type="RefSeq" id="WP_123224519.1">
    <property type="nucleotide sequence ID" value="NZ_RJSF01000044.1"/>
</dbReference>
<keyword evidence="1 4" id="KW-0808">Transferase</keyword>
<organism evidence="4 5">
    <name type="scientific">Nocardioides pocheonensis</name>
    <dbReference type="NCBI Taxonomy" id="661485"/>
    <lineage>
        <taxon>Bacteria</taxon>
        <taxon>Bacillati</taxon>
        <taxon>Actinomycetota</taxon>
        <taxon>Actinomycetes</taxon>
        <taxon>Propionibacteriales</taxon>
        <taxon>Nocardioidaceae</taxon>
        <taxon>Nocardioides</taxon>
    </lineage>
</organism>
<evidence type="ECO:0000313" key="5">
    <source>
        <dbReference type="Proteomes" id="UP000279994"/>
    </source>
</evidence>
<dbReference type="PANTHER" id="PTHR43877:SF2">
    <property type="entry name" value="AMINOALKYLPHOSPHONATE N-ACETYLTRANSFERASE-RELATED"/>
    <property type="match status" value="1"/>
</dbReference>
<dbReference type="InterPro" id="IPR000182">
    <property type="entry name" value="GNAT_dom"/>
</dbReference>
<dbReference type="Gene3D" id="3.40.630.30">
    <property type="match status" value="1"/>
</dbReference>
<dbReference type="OrthoDB" id="5243635at2"/>